<protein>
    <recommendedName>
        <fullName evidence="4">DUF148 domain-containing protein</fullName>
    </recommendedName>
</protein>
<evidence type="ECO:0000256" key="1">
    <source>
        <dbReference type="SAM" id="MobiDB-lite"/>
    </source>
</evidence>
<keyword evidence="3" id="KW-1185">Reference proteome</keyword>
<feature type="region of interest" description="Disordered" evidence="1">
    <location>
        <begin position="17"/>
        <end position="42"/>
    </location>
</feature>
<name>A0AA36H5A0_CYLNA</name>
<dbReference type="AlphaFoldDB" id="A0AA36H5A0"/>
<reference evidence="2" key="1">
    <citation type="submission" date="2023-07" db="EMBL/GenBank/DDBJ databases">
        <authorList>
            <consortium name="CYATHOMIX"/>
        </authorList>
    </citation>
    <scope>NUCLEOTIDE SEQUENCE</scope>
    <source>
        <strain evidence="2">N/A</strain>
    </source>
</reference>
<comment type="caution">
    <text evidence="2">The sequence shown here is derived from an EMBL/GenBank/DDBJ whole genome shotgun (WGS) entry which is preliminary data.</text>
</comment>
<organism evidence="2 3">
    <name type="scientific">Cylicocyclus nassatus</name>
    <name type="common">Nematode worm</name>
    <dbReference type="NCBI Taxonomy" id="53992"/>
    <lineage>
        <taxon>Eukaryota</taxon>
        <taxon>Metazoa</taxon>
        <taxon>Ecdysozoa</taxon>
        <taxon>Nematoda</taxon>
        <taxon>Chromadorea</taxon>
        <taxon>Rhabditida</taxon>
        <taxon>Rhabditina</taxon>
        <taxon>Rhabditomorpha</taxon>
        <taxon>Strongyloidea</taxon>
        <taxon>Strongylidae</taxon>
        <taxon>Cylicocyclus</taxon>
    </lineage>
</organism>
<dbReference type="Proteomes" id="UP001176961">
    <property type="component" value="Unassembled WGS sequence"/>
</dbReference>
<dbReference type="EMBL" id="CATQJL010000305">
    <property type="protein sequence ID" value="CAJ0604020.1"/>
    <property type="molecule type" value="Genomic_DNA"/>
</dbReference>
<proteinExistence type="predicted"/>
<evidence type="ECO:0000313" key="3">
    <source>
        <dbReference type="Proteomes" id="UP001176961"/>
    </source>
</evidence>
<gene>
    <name evidence="2" type="ORF">CYNAS_LOCUS16003</name>
</gene>
<evidence type="ECO:0008006" key="4">
    <source>
        <dbReference type="Google" id="ProtNLM"/>
    </source>
</evidence>
<sequence length="164" mass="18314">MPVLLYMATAMLAISSCSTETNESESNKESTESSKTFKAPESPEFLRLASDNARKEYIELETNMNVPLAAMRKAQDAWARNIGEPVYGAYIRHMIAHDRAKNTENARMNSTVAVLSKAAQAADQIIRGIYSNETLTKKQINAEVSKQIKRLPKKVYKELTLASQ</sequence>
<evidence type="ECO:0000313" key="2">
    <source>
        <dbReference type="EMBL" id="CAJ0604020.1"/>
    </source>
</evidence>
<accession>A0AA36H5A0</accession>